<evidence type="ECO:0000259" key="4">
    <source>
        <dbReference type="PROSITE" id="PS01124"/>
    </source>
</evidence>
<gene>
    <name evidence="5" type="ORF">U0035_20460</name>
</gene>
<evidence type="ECO:0000256" key="3">
    <source>
        <dbReference type="ARBA" id="ARBA00023163"/>
    </source>
</evidence>
<dbReference type="PANTHER" id="PTHR43280:SF30">
    <property type="entry name" value="MMSAB OPERON REGULATORY PROTEIN"/>
    <property type="match status" value="1"/>
</dbReference>
<sequence length="301" mass="35276">MAENNNKDTVKKKDGFKGQRAIVLPRQVIQACKDQQLLSNLYITDIGYYPKAAFHFRERNQGSNQHILIYCTSGRGWALVDDNKMHVKEGEYLVIPAGVKHRYGADEDQPWSIYWAHFNGWSAANFIDLLLKNCTGYVGSAIYNEKRTALFNDIYRTLESGYSIDHLFYLNMMFSSYLGTFCFPQFLNPPYKEDKSKIDIVVEYMQEHIMETVVLKDLASLIHMSSSHFSAMFKNKTGHPPLEYFNHLKIQKACQYLEFTDMPVKELCYTLGWEDPFYFSRLFSKYMGESPLHYRKRKRFL</sequence>
<dbReference type="Pfam" id="PF02311">
    <property type="entry name" value="AraC_binding"/>
    <property type="match status" value="1"/>
</dbReference>
<name>A0ABZ0W447_9BACT</name>
<dbReference type="InterPro" id="IPR018060">
    <property type="entry name" value="HTH_AraC"/>
</dbReference>
<dbReference type="SUPFAM" id="SSF51215">
    <property type="entry name" value="Regulatory protein AraC"/>
    <property type="match status" value="1"/>
</dbReference>
<evidence type="ECO:0000256" key="1">
    <source>
        <dbReference type="ARBA" id="ARBA00023015"/>
    </source>
</evidence>
<accession>A0ABZ0W447</accession>
<dbReference type="InterPro" id="IPR003313">
    <property type="entry name" value="AraC-bd"/>
</dbReference>
<dbReference type="InterPro" id="IPR009057">
    <property type="entry name" value="Homeodomain-like_sf"/>
</dbReference>
<feature type="domain" description="HTH araC/xylS-type" evidence="4">
    <location>
        <begin position="199"/>
        <end position="297"/>
    </location>
</feature>
<keyword evidence="2" id="KW-0238">DNA-binding</keyword>
<organism evidence="5 6">
    <name type="scientific">Niabella yanshanensis</name>
    <dbReference type="NCBI Taxonomy" id="577386"/>
    <lineage>
        <taxon>Bacteria</taxon>
        <taxon>Pseudomonadati</taxon>
        <taxon>Bacteroidota</taxon>
        <taxon>Chitinophagia</taxon>
        <taxon>Chitinophagales</taxon>
        <taxon>Chitinophagaceae</taxon>
        <taxon>Niabella</taxon>
    </lineage>
</organism>
<evidence type="ECO:0000313" key="5">
    <source>
        <dbReference type="EMBL" id="WQD38043.1"/>
    </source>
</evidence>
<dbReference type="Gene3D" id="1.10.10.60">
    <property type="entry name" value="Homeodomain-like"/>
    <property type="match status" value="2"/>
</dbReference>
<reference evidence="5 6" key="1">
    <citation type="submission" date="2023-12" db="EMBL/GenBank/DDBJ databases">
        <title>Genome sequencing and assembly of bacterial species from a model synthetic community.</title>
        <authorList>
            <person name="Hogle S.L."/>
        </authorList>
    </citation>
    <scope>NUCLEOTIDE SEQUENCE [LARGE SCALE GENOMIC DNA]</scope>
    <source>
        <strain evidence="5 6">HAMBI_3031</strain>
    </source>
</reference>
<evidence type="ECO:0000313" key="6">
    <source>
        <dbReference type="Proteomes" id="UP001325680"/>
    </source>
</evidence>
<dbReference type="RefSeq" id="WP_114790796.1">
    <property type="nucleotide sequence ID" value="NZ_CP139960.1"/>
</dbReference>
<protein>
    <submittedName>
        <fullName evidence="5">AraC family transcriptional regulator</fullName>
    </submittedName>
</protein>
<dbReference type="CDD" id="cd06986">
    <property type="entry name" value="cupin_MmsR-like_N"/>
    <property type="match status" value="1"/>
</dbReference>
<dbReference type="PROSITE" id="PS01124">
    <property type="entry name" value="HTH_ARAC_FAMILY_2"/>
    <property type="match status" value="1"/>
</dbReference>
<proteinExistence type="predicted"/>
<dbReference type="Pfam" id="PF12833">
    <property type="entry name" value="HTH_18"/>
    <property type="match status" value="1"/>
</dbReference>
<keyword evidence="6" id="KW-1185">Reference proteome</keyword>
<dbReference type="InterPro" id="IPR037923">
    <property type="entry name" value="HTH-like"/>
</dbReference>
<dbReference type="Proteomes" id="UP001325680">
    <property type="component" value="Chromosome"/>
</dbReference>
<dbReference type="EMBL" id="CP139960">
    <property type="protein sequence ID" value="WQD38043.1"/>
    <property type="molecule type" value="Genomic_DNA"/>
</dbReference>
<dbReference type="Gene3D" id="2.60.120.280">
    <property type="entry name" value="Regulatory protein AraC"/>
    <property type="match status" value="1"/>
</dbReference>
<dbReference type="SMART" id="SM00342">
    <property type="entry name" value="HTH_ARAC"/>
    <property type="match status" value="1"/>
</dbReference>
<evidence type="ECO:0000256" key="2">
    <source>
        <dbReference type="ARBA" id="ARBA00023125"/>
    </source>
</evidence>
<dbReference type="SUPFAM" id="SSF46689">
    <property type="entry name" value="Homeodomain-like"/>
    <property type="match status" value="2"/>
</dbReference>
<keyword evidence="1" id="KW-0805">Transcription regulation</keyword>
<dbReference type="PANTHER" id="PTHR43280">
    <property type="entry name" value="ARAC-FAMILY TRANSCRIPTIONAL REGULATOR"/>
    <property type="match status" value="1"/>
</dbReference>
<keyword evidence="3" id="KW-0804">Transcription</keyword>